<accession>A0A1W1V761</accession>
<dbReference type="STRING" id="695939.SAMN00790413_00305"/>
<evidence type="ECO:0000313" key="1">
    <source>
        <dbReference type="EMBL" id="SMB89198.1"/>
    </source>
</evidence>
<dbReference type="RefSeq" id="WP_084048001.1">
    <property type="nucleotide sequence ID" value="NZ_FWWU01000009.1"/>
</dbReference>
<protein>
    <submittedName>
        <fullName evidence="1">Uncharacterized protein</fullName>
    </submittedName>
</protein>
<proteinExistence type="predicted"/>
<sequence length="127" mass="13967">MNLPDYLNDLLPGRAFAAAPSPLPSQAYVVWEQGPSSDSQPLYAEEGRKKAVKALTLSAYLHFPGTDGFKPADALTRQIVEAENTVTEHPGLSVISLDESSTVGPIWNDVTKRWVSTVRFTLLYFKT</sequence>
<dbReference type="AlphaFoldDB" id="A0A1W1V761"/>
<evidence type="ECO:0000313" key="2">
    <source>
        <dbReference type="Proteomes" id="UP000192582"/>
    </source>
</evidence>
<dbReference type="Proteomes" id="UP000192582">
    <property type="component" value="Unassembled WGS sequence"/>
</dbReference>
<reference evidence="1 2" key="1">
    <citation type="submission" date="2017-04" db="EMBL/GenBank/DDBJ databases">
        <authorList>
            <person name="Afonso C.L."/>
            <person name="Miller P.J."/>
            <person name="Scott M.A."/>
            <person name="Spackman E."/>
            <person name="Goraichik I."/>
            <person name="Dimitrov K.M."/>
            <person name="Suarez D.L."/>
            <person name="Swayne D.E."/>
        </authorList>
    </citation>
    <scope>NUCLEOTIDE SEQUENCE [LARGE SCALE GENOMIC DNA]</scope>
    <source>
        <strain evidence="1 2">KR-140</strain>
    </source>
</reference>
<gene>
    <name evidence="1" type="ORF">SAMN00790413_00305</name>
</gene>
<organism evidence="1 2">
    <name type="scientific">Deinococcus hopiensis KR-140</name>
    <dbReference type="NCBI Taxonomy" id="695939"/>
    <lineage>
        <taxon>Bacteria</taxon>
        <taxon>Thermotogati</taxon>
        <taxon>Deinococcota</taxon>
        <taxon>Deinococci</taxon>
        <taxon>Deinococcales</taxon>
        <taxon>Deinococcaceae</taxon>
        <taxon>Deinococcus</taxon>
    </lineage>
</organism>
<name>A0A1W1V761_9DEIO</name>
<keyword evidence="2" id="KW-1185">Reference proteome</keyword>
<dbReference type="EMBL" id="FWWU01000009">
    <property type="protein sequence ID" value="SMB89198.1"/>
    <property type="molecule type" value="Genomic_DNA"/>
</dbReference>